<evidence type="ECO:0008006" key="3">
    <source>
        <dbReference type="Google" id="ProtNLM"/>
    </source>
</evidence>
<sequence>MHNLRIIGITVGIVLLALSSCRTISSLVHDDQVVARVGRVCLYKSELDKVVPASASAQDSMALALQYINAWASDVVFLDVAESQLSKSDKDVSRELEEYRRSLLKYKYEQKYVNERLDTAVTADEISGYYEEHKNLFVLKSPIAKVRYMRISSGSPNVSLIKKKMASTVVDDLIEADSLAYFSADIFTDYSGGWISIAQLAGNFGTDYTTLMSKVKNSMVEMEDSSGKLNVAYIVDYMAAGDQAPLDYCSDHIRDMIISIRKHDLINNLERDLLEDARSKGRFEIL</sequence>
<dbReference type="InterPro" id="IPR027304">
    <property type="entry name" value="Trigger_fact/SurA_dom_sf"/>
</dbReference>
<reference evidence="1" key="2">
    <citation type="journal article" date="2021" name="PeerJ">
        <title>Extensive microbial diversity within the chicken gut microbiome revealed by metagenomics and culture.</title>
        <authorList>
            <person name="Gilroy R."/>
            <person name="Ravi A."/>
            <person name="Getino M."/>
            <person name="Pursley I."/>
            <person name="Horton D.L."/>
            <person name="Alikhan N.F."/>
            <person name="Baker D."/>
            <person name="Gharbi K."/>
            <person name="Hall N."/>
            <person name="Watson M."/>
            <person name="Adriaenssens E.M."/>
            <person name="Foster-Nyarko E."/>
            <person name="Jarju S."/>
            <person name="Secka A."/>
            <person name="Antonio M."/>
            <person name="Oren A."/>
            <person name="Chaudhuri R.R."/>
            <person name="La Ragione R."/>
            <person name="Hildebrand F."/>
            <person name="Pallen M.J."/>
        </authorList>
    </citation>
    <scope>NUCLEOTIDE SEQUENCE</scope>
    <source>
        <strain evidence="1">G3-8215</strain>
    </source>
</reference>
<dbReference type="SUPFAM" id="SSF109998">
    <property type="entry name" value="Triger factor/SurA peptide-binding domain-like"/>
    <property type="match status" value="1"/>
</dbReference>
<proteinExistence type="predicted"/>
<evidence type="ECO:0000313" key="1">
    <source>
        <dbReference type="EMBL" id="MBO8482648.1"/>
    </source>
</evidence>
<dbReference type="Proteomes" id="UP000725002">
    <property type="component" value="Unassembled WGS sequence"/>
</dbReference>
<dbReference type="AlphaFoldDB" id="A0A940IHF9"/>
<name>A0A940IHF9_9BACT</name>
<gene>
    <name evidence="1" type="ORF">IAB75_00790</name>
</gene>
<evidence type="ECO:0000313" key="2">
    <source>
        <dbReference type="Proteomes" id="UP000725002"/>
    </source>
</evidence>
<reference evidence="1" key="1">
    <citation type="submission" date="2020-10" db="EMBL/GenBank/DDBJ databases">
        <authorList>
            <person name="Gilroy R."/>
        </authorList>
    </citation>
    <scope>NUCLEOTIDE SEQUENCE</scope>
    <source>
        <strain evidence="1">G3-8215</strain>
    </source>
</reference>
<dbReference type="PROSITE" id="PS51257">
    <property type="entry name" value="PROKAR_LIPOPROTEIN"/>
    <property type="match status" value="1"/>
</dbReference>
<protein>
    <recommendedName>
        <fullName evidence="3">Peptidyl-prolyl cis-trans isomerase</fullName>
    </recommendedName>
</protein>
<organism evidence="1 2">
    <name type="scientific">Candidatus Cryptobacteroides avicola</name>
    <dbReference type="NCBI Taxonomy" id="2840757"/>
    <lineage>
        <taxon>Bacteria</taxon>
        <taxon>Pseudomonadati</taxon>
        <taxon>Bacteroidota</taxon>
        <taxon>Bacteroidia</taxon>
        <taxon>Bacteroidales</taxon>
        <taxon>Candidatus Cryptobacteroides</taxon>
    </lineage>
</organism>
<comment type="caution">
    <text evidence="1">The sequence shown here is derived from an EMBL/GenBank/DDBJ whole genome shotgun (WGS) entry which is preliminary data.</text>
</comment>
<accession>A0A940IHF9</accession>
<dbReference type="EMBL" id="JADILV010000006">
    <property type="protein sequence ID" value="MBO8482648.1"/>
    <property type="molecule type" value="Genomic_DNA"/>
</dbReference>